<keyword evidence="14" id="KW-0830">Ubiquinone</keyword>
<dbReference type="SMART" id="SM00916">
    <property type="entry name" value="L51_S25_CI-B8"/>
    <property type="match status" value="2"/>
</dbReference>
<dbReference type="AlphaFoldDB" id="A0A0V1CV09"/>
<evidence type="ECO:0000256" key="1">
    <source>
        <dbReference type="ARBA" id="ARBA00003195"/>
    </source>
</evidence>
<reference evidence="14 15" key="1">
    <citation type="submission" date="2015-01" db="EMBL/GenBank/DDBJ databases">
        <title>Evolution of Trichinella species and genotypes.</title>
        <authorList>
            <person name="Korhonen P.K."/>
            <person name="Edoardo P."/>
            <person name="Giuseppe L.R."/>
            <person name="Gasser R.B."/>
        </authorList>
    </citation>
    <scope>NUCLEOTIDE SEQUENCE [LARGE SCALE GENOMIC DNA]</scope>
    <source>
        <strain evidence="14">ISS120</strain>
    </source>
</reference>
<comment type="subcellular location">
    <subcellularLocation>
        <location evidence="2">Mitochondrion inner membrane</location>
        <topology evidence="2">Peripheral membrane protein</topology>
        <orientation evidence="2">Matrix side</orientation>
    </subcellularLocation>
</comment>
<evidence type="ECO:0000256" key="4">
    <source>
        <dbReference type="ARBA" id="ARBA00016394"/>
    </source>
</evidence>
<dbReference type="EMBL" id="JYDI01000092">
    <property type="protein sequence ID" value="KRY53137.1"/>
    <property type="molecule type" value="Genomic_DNA"/>
</dbReference>
<feature type="domain" description="Ribosomal protein/NADH dehydrogenase" evidence="13">
    <location>
        <begin position="20"/>
        <end position="93"/>
    </location>
</feature>
<keyword evidence="10" id="KW-0472">Membrane</keyword>
<evidence type="ECO:0000313" key="15">
    <source>
        <dbReference type="Proteomes" id="UP000054653"/>
    </source>
</evidence>
<evidence type="ECO:0000256" key="9">
    <source>
        <dbReference type="ARBA" id="ARBA00023128"/>
    </source>
</evidence>
<evidence type="ECO:0000256" key="2">
    <source>
        <dbReference type="ARBA" id="ARBA00004443"/>
    </source>
</evidence>
<proteinExistence type="inferred from homology"/>
<evidence type="ECO:0000256" key="7">
    <source>
        <dbReference type="ARBA" id="ARBA00022792"/>
    </source>
</evidence>
<comment type="caution">
    <text evidence="14">The sequence shown here is derived from an EMBL/GenBank/DDBJ whole genome shotgun (WGS) entry which is preliminary data.</text>
</comment>
<keyword evidence="9" id="KW-0496">Mitochondrion</keyword>
<dbReference type="SUPFAM" id="SSF52833">
    <property type="entry name" value="Thioredoxin-like"/>
    <property type="match status" value="2"/>
</dbReference>
<dbReference type="Proteomes" id="UP000054653">
    <property type="component" value="Unassembled WGS sequence"/>
</dbReference>
<dbReference type="InterPro" id="IPR036249">
    <property type="entry name" value="Thioredoxin-like_sf"/>
</dbReference>
<evidence type="ECO:0000256" key="6">
    <source>
        <dbReference type="ARBA" id="ARBA00022660"/>
    </source>
</evidence>
<evidence type="ECO:0000256" key="10">
    <source>
        <dbReference type="ARBA" id="ARBA00023136"/>
    </source>
</evidence>
<keyword evidence="15" id="KW-1185">Reference proteome</keyword>
<dbReference type="OrthoDB" id="10250268at2759"/>
<comment type="function">
    <text evidence="1">Accessory subunit of the mitochondrial membrane respiratory chain NADH dehydrogenase (Complex I), that is believed not to be involved in catalysis. Complex I functions in the transfer of electrons from NADH to the respiratory chain. The immediate electron acceptor for the enzyme is believed to be ubiquinone.</text>
</comment>
<evidence type="ECO:0000259" key="13">
    <source>
        <dbReference type="SMART" id="SM00916"/>
    </source>
</evidence>
<keyword evidence="8" id="KW-0249">Electron transport</keyword>
<evidence type="ECO:0000256" key="3">
    <source>
        <dbReference type="ARBA" id="ARBA00008939"/>
    </source>
</evidence>
<feature type="domain" description="Ribosomal protein/NADH dehydrogenase" evidence="13">
    <location>
        <begin position="135"/>
        <end position="207"/>
    </location>
</feature>
<dbReference type="InterPro" id="IPR016464">
    <property type="entry name" value="NADH_Ub_cplx-1_asu_su-2"/>
</dbReference>
<accession>A0A0V1CV09</accession>
<evidence type="ECO:0000256" key="11">
    <source>
        <dbReference type="ARBA" id="ARBA00031441"/>
    </source>
</evidence>
<keyword evidence="5" id="KW-0813">Transport</keyword>
<dbReference type="PANTHER" id="PTHR12878">
    <property type="entry name" value="NADH-UBIQUINONE OXIDOREDUCTASE B8 SUBUNIT"/>
    <property type="match status" value="1"/>
</dbReference>
<keyword evidence="7" id="KW-0999">Mitochondrion inner membrane</keyword>
<dbReference type="Gene3D" id="3.40.30.10">
    <property type="entry name" value="Glutaredoxin"/>
    <property type="match status" value="2"/>
</dbReference>
<dbReference type="STRING" id="45882.A0A0V1CV09"/>
<protein>
    <recommendedName>
        <fullName evidence="4">NADH dehydrogenase [ubiquinone] 1 alpha subcomplex subunit 2</fullName>
    </recommendedName>
    <alternativeName>
        <fullName evidence="11">Complex I-B8</fullName>
    </alternativeName>
    <alternativeName>
        <fullName evidence="12">NADH-ubiquinone oxidoreductase B8 subunit</fullName>
    </alternativeName>
</protein>
<keyword evidence="6" id="KW-0679">Respiratory chain</keyword>
<evidence type="ECO:0000256" key="8">
    <source>
        <dbReference type="ARBA" id="ARBA00022982"/>
    </source>
</evidence>
<sequence length="269" mass="31364">MAKITRFPVALKELRLHLCQTSEASSGLRNFINEYYVPVKTENPKLPILIRECSGVVPKIWARFDRGREVDLNVSNMPASEILKRLNSMISCVMLLNLTIIHLSYVQQKMANRMSAGMIRFCDHFIDLRIHYCPQSYGSRGTKEFIYKYLPVIRENNPDVPIFVGPCFDIEPWMWARFKWGRHKKLRLNNLQADQVLCVVEEMSQGGVWGVGSRWSTKTYVPRGYTLLPREQKSRNPFEQQIRILLPLLPDRQVEKKEAILKLCNVPRK</sequence>
<organism evidence="14 15">
    <name type="scientific">Trichinella britovi</name>
    <name type="common">Parasitic roundworm</name>
    <dbReference type="NCBI Taxonomy" id="45882"/>
    <lineage>
        <taxon>Eukaryota</taxon>
        <taxon>Metazoa</taxon>
        <taxon>Ecdysozoa</taxon>
        <taxon>Nematoda</taxon>
        <taxon>Enoplea</taxon>
        <taxon>Dorylaimia</taxon>
        <taxon>Trichinellida</taxon>
        <taxon>Trichinellidae</taxon>
        <taxon>Trichinella</taxon>
    </lineage>
</organism>
<dbReference type="GO" id="GO:0005743">
    <property type="term" value="C:mitochondrial inner membrane"/>
    <property type="evidence" value="ECO:0007669"/>
    <property type="project" value="UniProtKB-SubCell"/>
</dbReference>
<dbReference type="Pfam" id="PF05047">
    <property type="entry name" value="L51_S25_CI-B8"/>
    <property type="match status" value="2"/>
</dbReference>
<dbReference type="InterPro" id="IPR007741">
    <property type="entry name" value="Ribosomal_mL43/mS25/NADH_DH"/>
</dbReference>
<dbReference type="PANTHER" id="PTHR12878:SF0">
    <property type="entry name" value="NADH DEHYDROGENASE [UBIQUINONE] 1 ALPHA SUBCOMPLEX SUBUNIT 2"/>
    <property type="match status" value="1"/>
</dbReference>
<name>A0A0V1CV09_TRIBR</name>
<evidence type="ECO:0000313" key="14">
    <source>
        <dbReference type="EMBL" id="KRY53137.1"/>
    </source>
</evidence>
<gene>
    <name evidence="14" type="primary">NDUFA2</name>
    <name evidence="14" type="ORF">T03_15427</name>
</gene>
<evidence type="ECO:0000256" key="12">
    <source>
        <dbReference type="ARBA" id="ARBA00032513"/>
    </source>
</evidence>
<comment type="similarity">
    <text evidence="3">Belongs to the complex I NDUFA2 subunit family.</text>
</comment>
<evidence type="ECO:0000256" key="5">
    <source>
        <dbReference type="ARBA" id="ARBA00022448"/>
    </source>
</evidence>